<evidence type="ECO:0000256" key="6">
    <source>
        <dbReference type="ARBA" id="ARBA00037966"/>
    </source>
</evidence>
<dbReference type="GO" id="GO:0004674">
    <property type="term" value="F:protein serine/threonine kinase activity"/>
    <property type="evidence" value="ECO:0007669"/>
    <property type="project" value="UniProtKB-KW"/>
</dbReference>
<dbReference type="GO" id="GO:0005634">
    <property type="term" value="C:nucleus"/>
    <property type="evidence" value="ECO:0007669"/>
    <property type="project" value="TreeGrafter"/>
</dbReference>
<keyword evidence="1" id="KW-0723">Serine/threonine-protein kinase</keyword>
<dbReference type="EMBL" id="LNIX01000007">
    <property type="protein sequence ID" value="OXA52350.1"/>
    <property type="molecule type" value="Genomic_DNA"/>
</dbReference>
<evidence type="ECO:0000256" key="3">
    <source>
        <dbReference type="ARBA" id="ARBA00022741"/>
    </source>
</evidence>
<feature type="domain" description="Protein kinase" evidence="8">
    <location>
        <begin position="86"/>
        <end position="411"/>
    </location>
</feature>
<organism evidence="9 10">
    <name type="scientific">Folsomia candida</name>
    <name type="common">Springtail</name>
    <dbReference type="NCBI Taxonomy" id="158441"/>
    <lineage>
        <taxon>Eukaryota</taxon>
        <taxon>Metazoa</taxon>
        <taxon>Ecdysozoa</taxon>
        <taxon>Arthropoda</taxon>
        <taxon>Hexapoda</taxon>
        <taxon>Collembola</taxon>
        <taxon>Entomobryomorpha</taxon>
        <taxon>Isotomoidea</taxon>
        <taxon>Isotomidae</taxon>
        <taxon>Proisotominae</taxon>
        <taxon>Folsomia</taxon>
    </lineage>
</organism>
<dbReference type="InterPro" id="IPR011009">
    <property type="entry name" value="Kinase-like_dom_sf"/>
</dbReference>
<evidence type="ECO:0000313" key="10">
    <source>
        <dbReference type="Proteomes" id="UP000198287"/>
    </source>
</evidence>
<dbReference type="Pfam" id="PF00069">
    <property type="entry name" value="Pkinase"/>
    <property type="match status" value="1"/>
</dbReference>
<gene>
    <name evidence="9" type="ORF">Fcan01_13048</name>
</gene>
<dbReference type="SUPFAM" id="SSF56112">
    <property type="entry name" value="Protein kinase-like (PK-like)"/>
    <property type="match status" value="1"/>
</dbReference>
<dbReference type="PANTHER" id="PTHR45646:SF8">
    <property type="entry name" value="PROTEIN KINASE DOMAIN-CONTAINING PROTEIN"/>
    <property type="match status" value="1"/>
</dbReference>
<evidence type="ECO:0000259" key="8">
    <source>
        <dbReference type="PROSITE" id="PS50011"/>
    </source>
</evidence>
<accession>A0A226E4W9</accession>
<dbReference type="InterPro" id="IPR000719">
    <property type="entry name" value="Prot_kinase_dom"/>
</dbReference>
<evidence type="ECO:0000256" key="1">
    <source>
        <dbReference type="ARBA" id="ARBA00022527"/>
    </source>
</evidence>
<keyword evidence="2" id="KW-0808">Transferase</keyword>
<dbReference type="OrthoDB" id="5979581at2759"/>
<evidence type="ECO:0000256" key="7">
    <source>
        <dbReference type="PROSITE-ProRule" id="PRU10141"/>
    </source>
</evidence>
<dbReference type="PANTHER" id="PTHR45646">
    <property type="entry name" value="SERINE/THREONINE-PROTEIN KINASE DOA-RELATED"/>
    <property type="match status" value="1"/>
</dbReference>
<comment type="caution">
    <text evidence="9">The sequence shown here is derived from an EMBL/GenBank/DDBJ whole genome shotgun (WGS) entry which is preliminary data.</text>
</comment>
<keyword evidence="10" id="KW-1185">Reference proteome</keyword>
<dbReference type="OMA" id="SHERVHE"/>
<evidence type="ECO:0000256" key="4">
    <source>
        <dbReference type="ARBA" id="ARBA00022777"/>
    </source>
</evidence>
<sequence>MKPLSPLSPECIAASNSNHFSASPPLELSEDETLGILGVRQPEAEIPKMAFDNDLAIDLFIKKLAGDETDNSQLPLTLNILVGGRYKMCQLIGSGAYGNVYKTIDVKNECLRAVKIIKTKHNETGKVAQIREVEVIWTLFRQNPESARKYIVHLHHVFTSHNHLLLAYELLGPSVGRVLNENRRQGFSLEQTREIGIQLVNAINFLHQLGIAHHDLKPDNIAFVNPAFDFDPVLQVNRMRNTDIRILDFGSAASSSETTATKIATTRSYRSPEMGLDAIWNRDHREAENKSCFSPSSDVWSAACTLFEIFTGNLLFNCRNEIEKYFQYESFFGPLPVTFGLASMLSCFNDQGRLKYDASTMSARRHVSQSSFREIGSVFQADQLFDLLSQMLVIDVNERITAREVLNNSFWTIAETPSGTSSTQD</sequence>
<dbReference type="GO" id="GO:0005524">
    <property type="term" value="F:ATP binding"/>
    <property type="evidence" value="ECO:0007669"/>
    <property type="project" value="UniProtKB-UniRule"/>
</dbReference>
<dbReference type="Gene3D" id="3.30.200.20">
    <property type="entry name" value="Phosphorylase Kinase, domain 1"/>
    <property type="match status" value="1"/>
</dbReference>
<dbReference type="InterPro" id="IPR017441">
    <property type="entry name" value="Protein_kinase_ATP_BS"/>
</dbReference>
<feature type="binding site" evidence="7">
    <location>
        <position position="115"/>
    </location>
    <ligand>
        <name>ATP</name>
        <dbReference type="ChEBI" id="CHEBI:30616"/>
    </ligand>
</feature>
<dbReference type="Gene3D" id="1.10.510.10">
    <property type="entry name" value="Transferase(Phosphotransferase) domain 1"/>
    <property type="match status" value="1"/>
</dbReference>
<evidence type="ECO:0000256" key="5">
    <source>
        <dbReference type="ARBA" id="ARBA00022840"/>
    </source>
</evidence>
<dbReference type="InterPro" id="IPR051175">
    <property type="entry name" value="CLK_kinases"/>
</dbReference>
<dbReference type="SMART" id="SM00220">
    <property type="entry name" value="S_TKc"/>
    <property type="match status" value="1"/>
</dbReference>
<evidence type="ECO:0000256" key="2">
    <source>
        <dbReference type="ARBA" id="ARBA00022679"/>
    </source>
</evidence>
<keyword evidence="3 7" id="KW-0547">Nucleotide-binding</keyword>
<keyword evidence="4 9" id="KW-0418">Kinase</keyword>
<dbReference type="PROSITE" id="PS00107">
    <property type="entry name" value="PROTEIN_KINASE_ATP"/>
    <property type="match status" value="1"/>
</dbReference>
<name>A0A226E4W9_FOLCA</name>
<comment type="similarity">
    <text evidence="6">Belongs to the protein kinase superfamily. CMGC Ser/Thr protein kinase family. Lammer subfamily.</text>
</comment>
<protein>
    <submittedName>
        <fullName evidence="9">Dual specificity protein kinase CLK2</fullName>
    </submittedName>
</protein>
<dbReference type="PROSITE" id="PS50011">
    <property type="entry name" value="PROTEIN_KINASE_DOM"/>
    <property type="match status" value="1"/>
</dbReference>
<dbReference type="STRING" id="158441.A0A226E4W9"/>
<dbReference type="AlphaFoldDB" id="A0A226E4W9"/>
<evidence type="ECO:0000313" key="9">
    <source>
        <dbReference type="EMBL" id="OXA52350.1"/>
    </source>
</evidence>
<dbReference type="GO" id="GO:0043484">
    <property type="term" value="P:regulation of RNA splicing"/>
    <property type="evidence" value="ECO:0007669"/>
    <property type="project" value="TreeGrafter"/>
</dbReference>
<dbReference type="Proteomes" id="UP000198287">
    <property type="component" value="Unassembled WGS sequence"/>
</dbReference>
<reference evidence="9 10" key="1">
    <citation type="submission" date="2015-12" db="EMBL/GenBank/DDBJ databases">
        <title>The genome of Folsomia candida.</title>
        <authorList>
            <person name="Faddeeva A."/>
            <person name="Derks M.F."/>
            <person name="Anvar Y."/>
            <person name="Smit S."/>
            <person name="Van Straalen N."/>
            <person name="Roelofs D."/>
        </authorList>
    </citation>
    <scope>NUCLEOTIDE SEQUENCE [LARGE SCALE GENOMIC DNA]</scope>
    <source>
        <strain evidence="9 10">VU population</strain>
        <tissue evidence="9">Whole body</tissue>
    </source>
</reference>
<keyword evidence="5 7" id="KW-0067">ATP-binding</keyword>
<proteinExistence type="inferred from homology"/>